<accession>A0A0C2SMG4</accession>
<dbReference type="InParanoid" id="A0A0C2SMG4"/>
<dbReference type="Pfam" id="PF03184">
    <property type="entry name" value="DDE_1"/>
    <property type="match status" value="1"/>
</dbReference>
<evidence type="ECO:0000256" key="3">
    <source>
        <dbReference type="ARBA" id="ARBA00023242"/>
    </source>
</evidence>
<dbReference type="InterPro" id="IPR009057">
    <property type="entry name" value="Homeodomain-like_sf"/>
</dbReference>
<feature type="compositionally biased region" description="Basic and acidic residues" evidence="4">
    <location>
        <begin position="617"/>
        <end position="647"/>
    </location>
</feature>
<feature type="region of interest" description="Disordered" evidence="4">
    <location>
        <begin position="617"/>
        <end position="729"/>
    </location>
</feature>
<protein>
    <recommendedName>
        <fullName evidence="5">HTH CENPB-type domain-containing protein</fullName>
    </recommendedName>
</protein>
<dbReference type="AlphaFoldDB" id="A0A0C2SMG4"/>
<dbReference type="STRING" id="946122.A0A0C2SMG4"/>
<name>A0A0C2SMG4_AMAMK</name>
<evidence type="ECO:0000259" key="5">
    <source>
        <dbReference type="PROSITE" id="PS51253"/>
    </source>
</evidence>
<dbReference type="InterPro" id="IPR050863">
    <property type="entry name" value="CenT-Element_Derived"/>
</dbReference>
<keyword evidence="3" id="KW-0539">Nucleus</keyword>
<keyword evidence="7" id="KW-1185">Reference proteome</keyword>
<dbReference type="GO" id="GO:0003677">
    <property type="term" value="F:DNA binding"/>
    <property type="evidence" value="ECO:0007669"/>
    <property type="project" value="UniProtKB-KW"/>
</dbReference>
<feature type="compositionally biased region" description="Basic residues" evidence="4">
    <location>
        <begin position="668"/>
        <end position="678"/>
    </location>
</feature>
<dbReference type="InterPro" id="IPR007889">
    <property type="entry name" value="HTH_Psq"/>
</dbReference>
<dbReference type="InterPro" id="IPR006600">
    <property type="entry name" value="HTH_CenpB_DNA-bd_dom"/>
</dbReference>
<dbReference type="Gene3D" id="1.10.10.60">
    <property type="entry name" value="Homeodomain-like"/>
    <property type="match status" value="1"/>
</dbReference>
<feature type="compositionally biased region" description="Basic residues" evidence="4">
    <location>
        <begin position="648"/>
        <end position="659"/>
    </location>
</feature>
<feature type="region of interest" description="Disordered" evidence="4">
    <location>
        <begin position="775"/>
        <end position="892"/>
    </location>
</feature>
<proteinExistence type="predicted"/>
<evidence type="ECO:0000256" key="2">
    <source>
        <dbReference type="ARBA" id="ARBA00023125"/>
    </source>
</evidence>
<dbReference type="GO" id="GO:0005634">
    <property type="term" value="C:nucleus"/>
    <property type="evidence" value="ECO:0007669"/>
    <property type="project" value="UniProtKB-SubCell"/>
</dbReference>
<feature type="domain" description="HTH CENPB-type" evidence="5">
    <location>
        <begin position="69"/>
        <end position="134"/>
    </location>
</feature>
<dbReference type="InterPro" id="IPR004875">
    <property type="entry name" value="DDE_SF_endonuclease_dom"/>
</dbReference>
<dbReference type="SUPFAM" id="SSF46689">
    <property type="entry name" value="Homeodomain-like"/>
    <property type="match status" value="1"/>
</dbReference>
<feature type="compositionally biased region" description="Polar residues" evidence="4">
    <location>
        <begin position="477"/>
        <end position="491"/>
    </location>
</feature>
<reference evidence="6 7" key="1">
    <citation type="submission" date="2014-04" db="EMBL/GenBank/DDBJ databases">
        <title>Evolutionary Origins and Diversification of the Mycorrhizal Mutualists.</title>
        <authorList>
            <consortium name="DOE Joint Genome Institute"/>
            <consortium name="Mycorrhizal Genomics Consortium"/>
            <person name="Kohler A."/>
            <person name="Kuo A."/>
            <person name="Nagy L.G."/>
            <person name="Floudas D."/>
            <person name="Copeland A."/>
            <person name="Barry K.W."/>
            <person name="Cichocki N."/>
            <person name="Veneault-Fourrey C."/>
            <person name="LaButti K."/>
            <person name="Lindquist E.A."/>
            <person name="Lipzen A."/>
            <person name="Lundell T."/>
            <person name="Morin E."/>
            <person name="Murat C."/>
            <person name="Riley R."/>
            <person name="Ohm R."/>
            <person name="Sun H."/>
            <person name="Tunlid A."/>
            <person name="Henrissat B."/>
            <person name="Grigoriev I.V."/>
            <person name="Hibbett D.S."/>
            <person name="Martin F."/>
        </authorList>
    </citation>
    <scope>NUCLEOTIDE SEQUENCE [LARGE SCALE GENOMIC DNA]</scope>
    <source>
        <strain evidence="6 7">Koide BX008</strain>
    </source>
</reference>
<dbReference type="PROSITE" id="PS51253">
    <property type="entry name" value="HTH_CENPB"/>
    <property type="match status" value="1"/>
</dbReference>
<feature type="region of interest" description="Disordered" evidence="4">
    <location>
        <begin position="736"/>
        <end position="755"/>
    </location>
</feature>
<organism evidence="6 7">
    <name type="scientific">Amanita muscaria (strain Koide BX008)</name>
    <dbReference type="NCBI Taxonomy" id="946122"/>
    <lineage>
        <taxon>Eukaryota</taxon>
        <taxon>Fungi</taxon>
        <taxon>Dikarya</taxon>
        <taxon>Basidiomycota</taxon>
        <taxon>Agaricomycotina</taxon>
        <taxon>Agaricomycetes</taxon>
        <taxon>Agaricomycetidae</taxon>
        <taxon>Agaricales</taxon>
        <taxon>Pluteineae</taxon>
        <taxon>Amanitaceae</taxon>
        <taxon>Amanita</taxon>
    </lineage>
</organism>
<dbReference type="Pfam" id="PF05225">
    <property type="entry name" value="HTH_psq"/>
    <property type="match status" value="1"/>
</dbReference>
<evidence type="ECO:0000256" key="1">
    <source>
        <dbReference type="ARBA" id="ARBA00004123"/>
    </source>
</evidence>
<dbReference type="OrthoDB" id="3265672at2759"/>
<evidence type="ECO:0000313" key="7">
    <source>
        <dbReference type="Proteomes" id="UP000054549"/>
    </source>
</evidence>
<keyword evidence="2" id="KW-0238">DNA-binding</keyword>
<feature type="compositionally biased region" description="Polar residues" evidence="4">
    <location>
        <begin position="697"/>
        <end position="706"/>
    </location>
</feature>
<dbReference type="HOGENOM" id="CLU_323888_0_0_1"/>
<gene>
    <name evidence="6" type="ORF">M378DRAFT_18199</name>
</gene>
<feature type="compositionally biased region" description="Basic residues" evidence="4">
    <location>
        <begin position="882"/>
        <end position="892"/>
    </location>
</feature>
<dbReference type="PANTHER" id="PTHR19303:SF74">
    <property type="entry name" value="POGO TRANSPOSABLE ELEMENT WITH KRAB DOMAIN"/>
    <property type="match status" value="1"/>
</dbReference>
<feature type="region of interest" description="Disordered" evidence="4">
    <location>
        <begin position="477"/>
        <end position="502"/>
    </location>
</feature>
<evidence type="ECO:0000313" key="6">
    <source>
        <dbReference type="EMBL" id="KIL55149.1"/>
    </source>
</evidence>
<feature type="compositionally biased region" description="Polar residues" evidence="4">
    <location>
        <begin position="785"/>
        <end position="795"/>
    </location>
</feature>
<comment type="subcellular location">
    <subcellularLocation>
        <location evidence="1">Nucleus</location>
    </subcellularLocation>
</comment>
<dbReference type="EMBL" id="KN818559">
    <property type="protein sequence ID" value="KIL55149.1"/>
    <property type="molecule type" value="Genomic_DNA"/>
</dbReference>
<sequence length="892" mass="98167">MPEPITPHSTDVLALPQEERIQLAISAINEAGKKANGESLLSVRKAASLYNVPRSTLGDRIKGLPTRAEAHADQRLLSVAEEEIIVEWAKVLGRRGVPMTYSSLTKCASEISGRHIGESWPKRFLARHPELKVKATSSLEKCRAKALNKTAVEGYFDILEEVVHEFDIKLENRWNMDEKGVQLGIGAKVAAIVDRDQATVYSVEDGNRELVTIIEAVCANGNVLAPSVIFQGTRRNPEWGRLENNPDSASVSVSPKGWTDQELGLKWLERDFEPNTRPETPREYRLLVLDGHNSHCTYQFIKFAAQAEHRIIIVCLPSHTTHALQPCDVGVFGPLARAWKSQVTQASQDNIAITKDNLLVYYHKARSIALKPTTIQSAFKKTGIHPLDRNVIPISAFEPAKNTTTQAAQPLPARLPSLLTPTPDPSPAVSVATTLTTMDSSPPVSRSLDGSSVGPEPVNTLADCQQPELHHGEHVTIDTTESRPTQPTQRYHIQVPPPPPYNASRRALRDENKMLRAMIVEVGWVLEQDYAQMKLMDLENERLRKKAFAKDQRKTAKRKLTSGQARHMTAPEMIELLARQTWESAMADVFKEASSQFKARRKAIDDHHKALVTERKLADRERKAAERRAKKAEADAEKARLQAERMAVRGRGRGSRKPRGRGDGQARARARGRGRGRGRGQGGMELAHNIESDDSELQISDSSSGLTDHEDVQNHGTSACHPPPRERRARAPTFLPLSNTEGEDIPPQVRPRPRPIHAGRLPAEQAVATTMTSTGSVGIPFPHGTRQTATGTSQLDHGEPPQGEKASPVGTTDKAPDDLSNTAIQRELKHPMTNTTGSNAEDGDGVQSEHDMAGPPLGFLGGEPSSGLMAGRNVASSESQMRRSRRLVMKKK</sequence>
<dbReference type="Proteomes" id="UP000054549">
    <property type="component" value="Unassembled WGS sequence"/>
</dbReference>
<dbReference type="PANTHER" id="PTHR19303">
    <property type="entry name" value="TRANSPOSON"/>
    <property type="match status" value="1"/>
</dbReference>
<evidence type="ECO:0000256" key="4">
    <source>
        <dbReference type="SAM" id="MobiDB-lite"/>
    </source>
</evidence>